<protein>
    <recommendedName>
        <fullName evidence="5">Secreted protein</fullName>
    </recommendedName>
</protein>
<sequence>MSTVVLAAAALLVLYGGSELALETCTSASEISNSTSEPGEEMETISHNTGSIRMQRRHSSIALIGCFFPTRSNGSSTRSFGSFRRKRRETSTTGADKDKPKYVHIPQHAADSHARTTTPLPFAMRPLSQDFTPQPVRTPGPIPFGMRPMSSEITIQPATLNAHFMEQEHAKKVASQGGRVHIVGSVAS</sequence>
<feature type="signal peptide" evidence="2">
    <location>
        <begin position="1"/>
        <end position="21"/>
    </location>
</feature>
<evidence type="ECO:0000313" key="3">
    <source>
        <dbReference type="EMBL" id="KAK6513642.1"/>
    </source>
</evidence>
<feature type="chain" id="PRO_5042934291" description="Secreted protein" evidence="2">
    <location>
        <begin position="22"/>
        <end position="188"/>
    </location>
</feature>
<evidence type="ECO:0000313" key="4">
    <source>
        <dbReference type="Proteomes" id="UP001307849"/>
    </source>
</evidence>
<feature type="compositionally biased region" description="Low complexity" evidence="1">
    <location>
        <begin position="73"/>
        <end position="82"/>
    </location>
</feature>
<evidence type="ECO:0000256" key="1">
    <source>
        <dbReference type="SAM" id="MobiDB-lite"/>
    </source>
</evidence>
<name>A0AAN8N5C2_9PEZI</name>
<keyword evidence="4" id="KW-1185">Reference proteome</keyword>
<proteinExistence type="predicted"/>
<accession>A0AAN8N5C2</accession>
<reference evidence="3 4" key="1">
    <citation type="submission" date="2019-10" db="EMBL/GenBank/DDBJ databases">
        <authorList>
            <person name="Palmer J.M."/>
        </authorList>
    </citation>
    <scope>NUCLEOTIDE SEQUENCE [LARGE SCALE GENOMIC DNA]</scope>
    <source>
        <strain evidence="3 4">TWF506</strain>
    </source>
</reference>
<evidence type="ECO:0000256" key="2">
    <source>
        <dbReference type="SAM" id="SignalP"/>
    </source>
</evidence>
<gene>
    <name evidence="3" type="ORF">TWF506_008080</name>
</gene>
<comment type="caution">
    <text evidence="3">The sequence shown here is derived from an EMBL/GenBank/DDBJ whole genome shotgun (WGS) entry which is preliminary data.</text>
</comment>
<dbReference type="EMBL" id="JAVHJM010000005">
    <property type="protein sequence ID" value="KAK6513642.1"/>
    <property type="molecule type" value="Genomic_DNA"/>
</dbReference>
<evidence type="ECO:0008006" key="5">
    <source>
        <dbReference type="Google" id="ProtNLM"/>
    </source>
</evidence>
<keyword evidence="2" id="KW-0732">Signal</keyword>
<dbReference type="Proteomes" id="UP001307849">
    <property type="component" value="Unassembled WGS sequence"/>
</dbReference>
<feature type="region of interest" description="Disordered" evidence="1">
    <location>
        <begin position="73"/>
        <end position="100"/>
    </location>
</feature>
<dbReference type="AlphaFoldDB" id="A0AAN8N5C2"/>
<organism evidence="3 4">
    <name type="scientific">Arthrobotrys conoides</name>
    <dbReference type="NCBI Taxonomy" id="74498"/>
    <lineage>
        <taxon>Eukaryota</taxon>
        <taxon>Fungi</taxon>
        <taxon>Dikarya</taxon>
        <taxon>Ascomycota</taxon>
        <taxon>Pezizomycotina</taxon>
        <taxon>Orbiliomycetes</taxon>
        <taxon>Orbiliales</taxon>
        <taxon>Orbiliaceae</taxon>
        <taxon>Arthrobotrys</taxon>
    </lineage>
</organism>